<sequence length="68" mass="7215">MAINHGKLDTLLGKIFDACASGEVSRGSAIGALAHVVVALEQGNRAEAEAWVNDPKTFDHWLALKKTA</sequence>
<evidence type="ECO:0000313" key="2">
    <source>
        <dbReference type="Proteomes" id="UP001243846"/>
    </source>
</evidence>
<proteinExistence type="predicted"/>
<gene>
    <name evidence="1" type="ORF">QWZ10_07430</name>
</gene>
<name>A0ABT8D4K4_9RHOB</name>
<accession>A0ABT8D4K4</accession>
<keyword evidence="2" id="KW-1185">Reference proteome</keyword>
<dbReference type="RefSeq" id="WP_377685893.1">
    <property type="nucleotide sequence ID" value="NZ_JBHMDZ010000013.1"/>
</dbReference>
<comment type="caution">
    <text evidence="1">The sequence shown here is derived from an EMBL/GenBank/DDBJ whole genome shotgun (WGS) entry which is preliminary data.</text>
</comment>
<reference evidence="2" key="1">
    <citation type="journal article" date="2019" name="Int. J. Syst. Evol. Microbiol.">
        <title>The Global Catalogue of Microorganisms (GCM) 10K type strain sequencing project: providing services to taxonomists for standard genome sequencing and annotation.</title>
        <authorList>
            <consortium name="The Broad Institute Genomics Platform"/>
            <consortium name="The Broad Institute Genome Sequencing Center for Infectious Disease"/>
            <person name="Wu L."/>
            <person name="Ma J."/>
        </authorList>
    </citation>
    <scope>NUCLEOTIDE SEQUENCE [LARGE SCALE GENOMIC DNA]</scope>
    <source>
        <strain evidence="2">CECT 8482</strain>
    </source>
</reference>
<evidence type="ECO:0008006" key="3">
    <source>
        <dbReference type="Google" id="ProtNLM"/>
    </source>
</evidence>
<dbReference type="EMBL" id="JAUFRC010000001">
    <property type="protein sequence ID" value="MDN3711708.1"/>
    <property type="molecule type" value="Genomic_DNA"/>
</dbReference>
<dbReference type="Proteomes" id="UP001243846">
    <property type="component" value="Unassembled WGS sequence"/>
</dbReference>
<protein>
    <recommendedName>
        <fullName evidence="3">DUF982 domain-containing protein</fullName>
    </recommendedName>
</protein>
<organism evidence="1 2">
    <name type="scientific">Paracoccus cavernae</name>
    <dbReference type="NCBI Taxonomy" id="1571207"/>
    <lineage>
        <taxon>Bacteria</taxon>
        <taxon>Pseudomonadati</taxon>
        <taxon>Pseudomonadota</taxon>
        <taxon>Alphaproteobacteria</taxon>
        <taxon>Rhodobacterales</taxon>
        <taxon>Paracoccaceae</taxon>
        <taxon>Paracoccus</taxon>
    </lineage>
</organism>
<evidence type="ECO:0000313" key="1">
    <source>
        <dbReference type="EMBL" id="MDN3711708.1"/>
    </source>
</evidence>